<dbReference type="Gene3D" id="3.40.50.410">
    <property type="entry name" value="von Willebrand factor, type A domain"/>
    <property type="match status" value="1"/>
</dbReference>
<gene>
    <name evidence="3" type="ORF">OFUS_LOCUS14693</name>
</gene>
<keyword evidence="4" id="KW-1185">Reference proteome</keyword>
<sequence>MKQIILILLMITNETWQEINSVDSVKQVPQDIIFSLDCSGSIDPMTFRFMLSFVNGLVWNMDIDSGAVRVAVLTLSDDPIVHISFESYINKIDLMLMIAKIPHIGGSTNFANTYQKLIEISAGDYGNRINVRDTTIFITDGFFTDVSLTEAASMITTLKSEFKFGLFLIQIYMGGAFSDMCSMTYPLIQDNCVLISGEVELRNITIMKIVADALCKTFNVEETLQPSITSLMPTIPPPFTPAIFHQPSSNTFDHESEISHSYYLQQTIHGLPQLTETRGLPQSTETHGLPQSTE</sequence>
<dbReference type="AlphaFoldDB" id="A0A8S4P4H3"/>
<dbReference type="InterPro" id="IPR002035">
    <property type="entry name" value="VWF_A"/>
</dbReference>
<dbReference type="EMBL" id="CAIIXF020000007">
    <property type="protein sequence ID" value="CAH1789311.1"/>
    <property type="molecule type" value="Genomic_DNA"/>
</dbReference>
<organism evidence="3 4">
    <name type="scientific">Owenia fusiformis</name>
    <name type="common">Polychaete worm</name>
    <dbReference type="NCBI Taxonomy" id="6347"/>
    <lineage>
        <taxon>Eukaryota</taxon>
        <taxon>Metazoa</taxon>
        <taxon>Spiralia</taxon>
        <taxon>Lophotrochozoa</taxon>
        <taxon>Annelida</taxon>
        <taxon>Polychaeta</taxon>
        <taxon>Sedentaria</taxon>
        <taxon>Canalipalpata</taxon>
        <taxon>Sabellida</taxon>
        <taxon>Oweniida</taxon>
        <taxon>Oweniidae</taxon>
        <taxon>Owenia</taxon>
    </lineage>
</organism>
<proteinExistence type="predicted"/>
<evidence type="ECO:0000259" key="2">
    <source>
        <dbReference type="PROSITE" id="PS50234"/>
    </source>
</evidence>
<dbReference type="PROSITE" id="PS50234">
    <property type="entry name" value="VWFA"/>
    <property type="match status" value="1"/>
</dbReference>
<reference evidence="3" key="1">
    <citation type="submission" date="2022-03" db="EMBL/GenBank/DDBJ databases">
        <authorList>
            <person name="Martin C."/>
        </authorList>
    </citation>
    <scope>NUCLEOTIDE SEQUENCE</scope>
</reference>
<evidence type="ECO:0000256" key="1">
    <source>
        <dbReference type="SAM" id="SignalP"/>
    </source>
</evidence>
<name>A0A8S4P4H3_OWEFU</name>
<dbReference type="Pfam" id="PF00092">
    <property type="entry name" value="VWA"/>
    <property type="match status" value="1"/>
</dbReference>
<dbReference type="SMART" id="SM00327">
    <property type="entry name" value="VWA"/>
    <property type="match status" value="1"/>
</dbReference>
<feature type="domain" description="VWFA" evidence="2">
    <location>
        <begin position="31"/>
        <end position="235"/>
    </location>
</feature>
<dbReference type="SUPFAM" id="SSF53300">
    <property type="entry name" value="vWA-like"/>
    <property type="match status" value="1"/>
</dbReference>
<dbReference type="InterPro" id="IPR036465">
    <property type="entry name" value="vWFA_dom_sf"/>
</dbReference>
<dbReference type="OrthoDB" id="6132182at2759"/>
<feature type="signal peptide" evidence="1">
    <location>
        <begin position="1"/>
        <end position="17"/>
    </location>
</feature>
<dbReference type="InterPro" id="IPR050525">
    <property type="entry name" value="ECM_Assembly_Org"/>
</dbReference>
<evidence type="ECO:0000313" key="3">
    <source>
        <dbReference type="EMBL" id="CAH1789311.1"/>
    </source>
</evidence>
<dbReference type="PANTHER" id="PTHR24020">
    <property type="entry name" value="COLLAGEN ALPHA"/>
    <property type="match status" value="1"/>
</dbReference>
<keyword evidence="1" id="KW-0732">Signal</keyword>
<feature type="non-terminal residue" evidence="3">
    <location>
        <position position="1"/>
    </location>
</feature>
<dbReference type="CDD" id="cd01450">
    <property type="entry name" value="vWFA_subfamily_ECM"/>
    <property type="match status" value="1"/>
</dbReference>
<dbReference type="Proteomes" id="UP000749559">
    <property type="component" value="Unassembled WGS sequence"/>
</dbReference>
<comment type="caution">
    <text evidence="3">The sequence shown here is derived from an EMBL/GenBank/DDBJ whole genome shotgun (WGS) entry which is preliminary data.</text>
</comment>
<feature type="chain" id="PRO_5035747854" description="VWFA domain-containing protein" evidence="1">
    <location>
        <begin position="18"/>
        <end position="294"/>
    </location>
</feature>
<protein>
    <recommendedName>
        <fullName evidence="2">VWFA domain-containing protein</fullName>
    </recommendedName>
</protein>
<accession>A0A8S4P4H3</accession>
<dbReference type="PANTHER" id="PTHR24020:SF84">
    <property type="entry name" value="VWFA DOMAIN-CONTAINING PROTEIN"/>
    <property type="match status" value="1"/>
</dbReference>
<evidence type="ECO:0000313" key="4">
    <source>
        <dbReference type="Proteomes" id="UP000749559"/>
    </source>
</evidence>